<dbReference type="EMBL" id="ACMP01000068">
    <property type="protein sequence ID" value="EEL70821.1"/>
    <property type="molecule type" value="Genomic_DNA"/>
</dbReference>
<name>C2XUA4_BACMY</name>
<dbReference type="AlphaFoldDB" id="C2XUA4"/>
<organism evidence="1">
    <name type="scientific">Bacillus mycoides</name>
    <dbReference type="NCBI Taxonomy" id="1405"/>
    <lineage>
        <taxon>Bacteria</taxon>
        <taxon>Bacillati</taxon>
        <taxon>Bacillota</taxon>
        <taxon>Bacilli</taxon>
        <taxon>Bacillales</taxon>
        <taxon>Bacillaceae</taxon>
        <taxon>Bacillus</taxon>
        <taxon>Bacillus cereus group</taxon>
    </lineage>
</organism>
<dbReference type="Proteomes" id="UP000001753">
    <property type="component" value="Chromosome"/>
</dbReference>
<reference evidence="1" key="1">
    <citation type="journal article" date="2012" name="Genome Res.">
        <title>Genomic characterization of the Bacillus cereus sensu lato species: Backdrop to the evolution of Bacillus anthracis.</title>
        <authorList>
            <person name="Zwick M.E."/>
            <person name="Joseph S.J."/>
            <person name="Didelot X."/>
            <person name="Chen P.E."/>
            <person name="Bishop-Lilly K.A."/>
            <person name="Stewart A.C."/>
            <person name="Willner K."/>
            <person name="Nolan N."/>
            <person name="Lentz S."/>
            <person name="Thomason M.K."/>
            <person name="Sozhamannan S."/>
            <person name="Mateczun A.J."/>
            <person name="Du L."/>
            <person name="Read T.D."/>
        </authorList>
    </citation>
    <scope>NUCLEOTIDE SEQUENCE [LARGE SCALE GENOMIC DNA]</scope>
    <source>
        <strain evidence="1">AH603</strain>
    </source>
</reference>
<comment type="caution">
    <text evidence="1">The sequence shown here is derived from an EMBL/GenBank/DDBJ whole genome shotgun (WGS) entry which is preliminary data.</text>
</comment>
<sequence>MPTNVTKDIVFVVFCYIFHFEIWNILTVEYAVTKYGIKNNPQQYY</sequence>
<evidence type="ECO:0000313" key="1">
    <source>
        <dbReference type="EMBL" id="EEL70821.1"/>
    </source>
</evidence>
<gene>
    <name evidence="1" type="ORF">bcere0026_22750</name>
</gene>
<proteinExistence type="predicted"/>
<accession>C2XUA4</accession>
<dbReference type="HOGENOM" id="CLU_3195813_0_0_9"/>
<protein>
    <submittedName>
        <fullName evidence="1">Uncharacterized protein</fullName>
    </submittedName>
</protein>